<organism evidence="4 5">
    <name type="scientific">Methanobrevibacter ruminantium (strain ATCC 35063 / DSM 1093 / JCM 13430 / OCM 146 / M1)</name>
    <name type="common">Methanobacterium ruminantium</name>
    <dbReference type="NCBI Taxonomy" id="634498"/>
    <lineage>
        <taxon>Archaea</taxon>
        <taxon>Methanobacteriati</taxon>
        <taxon>Methanobacteriota</taxon>
        <taxon>Methanomada group</taxon>
        <taxon>Methanobacteria</taxon>
        <taxon>Methanobacteriales</taxon>
        <taxon>Methanobacteriaceae</taxon>
        <taxon>Methanobrevibacter</taxon>
    </lineage>
</organism>
<dbReference type="PROSITE" id="PS00867">
    <property type="entry name" value="CPSASE_2"/>
    <property type="match status" value="1"/>
</dbReference>
<reference evidence="4 5" key="1">
    <citation type="journal article" date="2010" name="PLoS ONE">
        <title>The genome sequence of the rumen methanogen Methanobrevibacter ruminantium reveals new possibilities for controlling ruminant methane emissions.</title>
        <authorList>
            <person name="Leahy S.C."/>
            <person name="Kelly W.J."/>
            <person name="Altermann E."/>
            <person name="Ronimus R.S."/>
            <person name="Yeoman C.J."/>
            <person name="Pacheco D.M."/>
            <person name="Li D."/>
            <person name="Kong Z."/>
            <person name="McTavish S."/>
            <person name="Sang C."/>
            <person name="Lambie S.C."/>
            <person name="Janssen P.H."/>
            <person name="Dey D."/>
            <person name="Attwood G.T."/>
        </authorList>
    </citation>
    <scope>NUCLEOTIDE SEQUENCE [LARGE SCALE GENOMIC DNA]</scope>
    <source>
        <strain evidence="5">ATCC 35063 / DSM 1093 / JCM 13430 / OCM 146 / M1</strain>
    </source>
</reference>
<dbReference type="PROSITE" id="PS50975">
    <property type="entry name" value="ATP_GRASP"/>
    <property type="match status" value="1"/>
</dbReference>
<gene>
    <name evidence="4" type="ordered locus">mru_0709</name>
</gene>
<dbReference type="HOGENOM" id="CLU_057102_0_0_2"/>
<proteinExistence type="predicted"/>
<dbReference type="KEGG" id="mru:mru_0709"/>
<keyword evidence="5" id="KW-1185">Reference proteome</keyword>
<dbReference type="InterPro" id="IPR005479">
    <property type="entry name" value="CPAse_ATP-bd"/>
</dbReference>
<keyword evidence="2" id="KW-0547">Nucleotide-binding</keyword>
<dbReference type="Proteomes" id="UP000008680">
    <property type="component" value="Chromosome"/>
</dbReference>
<dbReference type="STRING" id="634498.mru_0709"/>
<dbReference type="InterPro" id="IPR003806">
    <property type="entry name" value="ATP-grasp_PylC-type"/>
</dbReference>
<dbReference type="GeneID" id="8770357"/>
<accession>D3E1Z9</accession>
<dbReference type="GO" id="GO:0005524">
    <property type="term" value="F:ATP binding"/>
    <property type="evidence" value="ECO:0007669"/>
    <property type="project" value="UniProtKB-UniRule"/>
</dbReference>
<dbReference type="GO" id="GO:0043774">
    <property type="term" value="F:coenzyme F420-2 alpha-glutamyl ligase activity"/>
    <property type="evidence" value="ECO:0007669"/>
    <property type="project" value="TreeGrafter"/>
</dbReference>
<dbReference type="InterPro" id="IPR011761">
    <property type="entry name" value="ATP-grasp"/>
</dbReference>
<dbReference type="Gene3D" id="3.30.470.20">
    <property type="entry name" value="ATP-grasp fold, B domain"/>
    <property type="match status" value="1"/>
</dbReference>
<dbReference type="GO" id="GO:0046872">
    <property type="term" value="F:metal ion binding"/>
    <property type="evidence" value="ECO:0007669"/>
    <property type="project" value="InterPro"/>
</dbReference>
<sequence>MENLLIMGINTRPMVNSALKLDYRTYSVSYFKTYDFVSPYNERHVLDQESVDSCGFFERNYSPQKLLDLSREYLFDLSKEHNSKKQDNENNEDIDEIDKIVLITGIHADDFKGEFSRFKTKIRGNINTKDLDDKFRFYQKTKNKFDVPLTFKLSDVDELRDILKQYNNNQFILKPLKGNGGLGIFLIDYDSLNELNNSNNPLENISFDDYILQEYIEGTSISSSVLGTNDDCVNLFNSRLVTENDLGNDNFAYSGNIVPLDVNSFNCFNESFKGLGIDSKQLNKEMKEISEDLIRQFRLIGSNGVDFILDRENNLKVIEINPRLQGTYELCEEIMDLNLLDAHIKACEGELVEVPKLNGRYGIKKIIYSSKQVKIGNLSLSNVYDVPYEGVKIEANQPIVTLIDSNKDLKTAIGNINTAEELVYKNIY</sequence>
<evidence type="ECO:0000313" key="4">
    <source>
        <dbReference type="EMBL" id="ADC46560.1"/>
    </source>
</evidence>
<evidence type="ECO:0000256" key="2">
    <source>
        <dbReference type="PROSITE-ProRule" id="PRU00409"/>
    </source>
</evidence>
<evidence type="ECO:0000259" key="3">
    <source>
        <dbReference type="PROSITE" id="PS50975"/>
    </source>
</evidence>
<name>D3E1Z9_METRM</name>
<dbReference type="AlphaFoldDB" id="D3E1Z9"/>
<keyword evidence="2" id="KW-0067">ATP-binding</keyword>
<feature type="domain" description="ATP-grasp" evidence="3">
    <location>
        <begin position="137"/>
        <end position="348"/>
    </location>
</feature>
<dbReference type="EMBL" id="CP001719">
    <property type="protein sequence ID" value="ADC46560.1"/>
    <property type="molecule type" value="Genomic_DNA"/>
</dbReference>
<comment type="cofactor">
    <cofactor evidence="1">
        <name>Mn(2+)</name>
        <dbReference type="ChEBI" id="CHEBI:29035"/>
    </cofactor>
</comment>
<dbReference type="eggNOG" id="arCOG01595">
    <property type="taxonomic scope" value="Archaea"/>
</dbReference>
<dbReference type="RefSeq" id="WP_012955511.1">
    <property type="nucleotide sequence ID" value="NC_013790.1"/>
</dbReference>
<dbReference type="PATRIC" id="fig|634498.28.peg.711"/>
<dbReference type="PANTHER" id="PTHR21621:SF2">
    <property type="entry name" value="COENZYME GAMMA-F420-2:ALPHA-L-GLUTAMATE LIGASE"/>
    <property type="match status" value="1"/>
</dbReference>
<dbReference type="PANTHER" id="PTHR21621">
    <property type="entry name" value="RIBOSOMAL PROTEIN S6 MODIFICATION PROTEIN"/>
    <property type="match status" value="1"/>
</dbReference>
<protein>
    <submittedName>
        <fullName evidence="4">ATP-grasp domain-containing protein</fullName>
    </submittedName>
</protein>
<evidence type="ECO:0000256" key="1">
    <source>
        <dbReference type="ARBA" id="ARBA00001936"/>
    </source>
</evidence>
<dbReference type="OrthoDB" id="11959at2157"/>
<evidence type="ECO:0000313" key="5">
    <source>
        <dbReference type="Proteomes" id="UP000008680"/>
    </source>
</evidence>
<dbReference type="Pfam" id="PF02655">
    <property type="entry name" value="ATP-grasp_3"/>
    <property type="match status" value="1"/>
</dbReference>
<dbReference type="GO" id="GO:0005737">
    <property type="term" value="C:cytoplasm"/>
    <property type="evidence" value="ECO:0007669"/>
    <property type="project" value="TreeGrafter"/>
</dbReference>
<dbReference type="SUPFAM" id="SSF56059">
    <property type="entry name" value="Glutathione synthetase ATP-binding domain-like"/>
    <property type="match status" value="1"/>
</dbReference>